<keyword evidence="2 4" id="KW-0285">Flavoprotein</keyword>
<feature type="transmembrane region" description="Helical" evidence="6">
    <location>
        <begin position="860"/>
        <end position="881"/>
    </location>
</feature>
<keyword evidence="6" id="KW-0472">Membrane</keyword>
<feature type="domain" description="Photolyase/cryptochrome alpha/beta" evidence="7">
    <location>
        <begin position="4"/>
        <end position="136"/>
    </location>
</feature>
<keyword evidence="9" id="KW-1185">Reference proteome</keyword>
<evidence type="ECO:0000256" key="3">
    <source>
        <dbReference type="ARBA" id="ARBA00022827"/>
    </source>
</evidence>
<dbReference type="Gene3D" id="3.40.50.620">
    <property type="entry name" value="HUPs"/>
    <property type="match status" value="1"/>
</dbReference>
<feature type="compositionally biased region" description="Basic and acidic residues" evidence="5">
    <location>
        <begin position="613"/>
        <end position="623"/>
    </location>
</feature>
<reference evidence="8" key="1">
    <citation type="journal article" date="2020" name="Stud. Mycol.">
        <title>101 Dothideomycetes genomes: a test case for predicting lifestyles and emergence of pathogens.</title>
        <authorList>
            <person name="Haridas S."/>
            <person name="Albert R."/>
            <person name="Binder M."/>
            <person name="Bloem J."/>
            <person name="Labutti K."/>
            <person name="Salamov A."/>
            <person name="Andreopoulos B."/>
            <person name="Baker S."/>
            <person name="Barry K."/>
            <person name="Bills G."/>
            <person name="Bluhm B."/>
            <person name="Cannon C."/>
            <person name="Castanera R."/>
            <person name="Culley D."/>
            <person name="Daum C."/>
            <person name="Ezra D."/>
            <person name="Gonzalez J."/>
            <person name="Henrissat B."/>
            <person name="Kuo A."/>
            <person name="Liang C."/>
            <person name="Lipzen A."/>
            <person name="Lutzoni F."/>
            <person name="Magnuson J."/>
            <person name="Mondo S."/>
            <person name="Nolan M."/>
            <person name="Ohm R."/>
            <person name="Pangilinan J."/>
            <person name="Park H.-J."/>
            <person name="Ramirez L."/>
            <person name="Alfaro M."/>
            <person name="Sun H."/>
            <person name="Tritt A."/>
            <person name="Yoshinaga Y."/>
            <person name="Zwiers L.-H."/>
            <person name="Turgeon B."/>
            <person name="Goodwin S."/>
            <person name="Spatafora J."/>
            <person name="Crous P."/>
            <person name="Grigoriev I."/>
        </authorList>
    </citation>
    <scope>NUCLEOTIDE SEQUENCE</scope>
    <source>
        <strain evidence="8">CBS 107.79</strain>
    </source>
</reference>
<evidence type="ECO:0000313" key="9">
    <source>
        <dbReference type="Proteomes" id="UP000800036"/>
    </source>
</evidence>
<dbReference type="GO" id="GO:0032922">
    <property type="term" value="P:circadian regulation of gene expression"/>
    <property type="evidence" value="ECO:0007669"/>
    <property type="project" value="TreeGrafter"/>
</dbReference>
<dbReference type="InterPro" id="IPR006050">
    <property type="entry name" value="DNA_photolyase_N"/>
</dbReference>
<feature type="transmembrane region" description="Helical" evidence="6">
    <location>
        <begin position="723"/>
        <end position="750"/>
    </location>
</feature>
<feature type="compositionally biased region" description="Pro residues" evidence="5">
    <location>
        <begin position="169"/>
        <end position="181"/>
    </location>
</feature>
<accession>A0A6A5V5W9</accession>
<dbReference type="Gene3D" id="1.10.579.10">
    <property type="entry name" value="DNA Cyclobutane Dipyrimidine Photolyase, subunit A, domain 3"/>
    <property type="match status" value="1"/>
</dbReference>
<evidence type="ECO:0000259" key="7">
    <source>
        <dbReference type="PROSITE" id="PS51645"/>
    </source>
</evidence>
<dbReference type="InterPro" id="IPR002081">
    <property type="entry name" value="Cryptochrome/DNA_photolyase_1"/>
</dbReference>
<evidence type="ECO:0000313" key="8">
    <source>
        <dbReference type="EMBL" id="KAF1972050.1"/>
    </source>
</evidence>
<proteinExistence type="inferred from homology"/>
<dbReference type="InterPro" id="IPR014729">
    <property type="entry name" value="Rossmann-like_a/b/a_fold"/>
</dbReference>
<feature type="compositionally biased region" description="Low complexity" evidence="5">
    <location>
        <begin position="577"/>
        <end position="586"/>
    </location>
</feature>
<keyword evidence="6" id="KW-1133">Transmembrane helix</keyword>
<dbReference type="PROSITE" id="PS51645">
    <property type="entry name" value="PHR_CRY_ALPHA_BETA"/>
    <property type="match status" value="1"/>
</dbReference>
<feature type="binding site" evidence="4">
    <location>
        <begin position="318"/>
        <end position="325"/>
    </location>
    <ligand>
        <name>FAD</name>
        <dbReference type="ChEBI" id="CHEBI:57692"/>
    </ligand>
</feature>
<feature type="binding site" evidence="4">
    <location>
        <begin position="276"/>
        <end position="280"/>
    </location>
    <ligand>
        <name>FAD</name>
        <dbReference type="ChEBI" id="CHEBI:57692"/>
    </ligand>
</feature>
<keyword evidence="3 4" id="KW-0274">FAD</keyword>
<dbReference type="OrthoDB" id="435881at2759"/>
<evidence type="ECO:0000256" key="4">
    <source>
        <dbReference type="PIRSR" id="PIRSR602081-1"/>
    </source>
</evidence>
<evidence type="ECO:0000256" key="6">
    <source>
        <dbReference type="SAM" id="Phobius"/>
    </source>
</evidence>
<feature type="region of interest" description="Disordered" evidence="5">
    <location>
        <begin position="606"/>
        <end position="643"/>
    </location>
</feature>
<feature type="transmembrane region" description="Helical" evidence="6">
    <location>
        <begin position="901"/>
        <end position="927"/>
    </location>
</feature>
<dbReference type="GO" id="GO:0071949">
    <property type="term" value="F:FAD binding"/>
    <property type="evidence" value="ECO:0007669"/>
    <property type="project" value="TreeGrafter"/>
</dbReference>
<dbReference type="GO" id="GO:0003904">
    <property type="term" value="F:deoxyribodipyrimidine photo-lyase activity"/>
    <property type="evidence" value="ECO:0007669"/>
    <property type="project" value="TreeGrafter"/>
</dbReference>
<sequence>MPQPRVIYWFRTDLRLHDSPALKAALDLKPEFLYPIWTWDPHYVYHTRVGSNRWQYLSDCQKDLSTSIARLNKKSKLFVIREAPQTLFPKLFEEWKITHLIFEKDTDAYARDRDDKVKELAKQAGVEVITRYGRTLYDPDELVEKNNNKPTMSITQVQAADSKIGNIPRPIPAPKSLPDPGPTNLSFAQQKPASSPDINAIQRHAEERSYTALAGPNDDFAVPTMEELGLKPATTPHRGGETIALEVLADIIANEDYTATFEKPKTAPTAFNPQATTLLSPHLHFGSLSCREFYWRVQDVVSAYKGKASQPPTSLTGQLLFRDMYFGAQAALGYAFGQTYNNSHCRFIPWHLPSEIDTSTGLITGSYLVDNAEAEEHFKRWKEGRTGFPWIDALMRQLKAEGWIHHLGRHAVACFLTRGGCYVDWERGAEVFEDYLIDHEAACNIGNWQWLSCTAFFAQFYRCYSPIAFPQKWDKDGDFVRRYVPELERFDKKYIYEPWKAPIVDQKKWGCVVRGDGTIKEEGRVKLYPKPMLDFARQREVCIQGIKNAYYIGLYGNDPKVLDGTWRKLFDDDAEGPTEGTSGPPGAMVEHEDENAGVDKVEEYATPRSLKSVKKEKQTVEKGKGRHKRQASQGTLDGIVTRKKKKDKVSWKLADEQKHHLHPAALPLQTTVRTAQRMTPVHSPFSEGFSNNIFSDLEPIIALFGEKFANQYLSEAYSLWDCIIFVTAPLGVISAIVAAIRVAGPVWMWAVIGRARENRSGAEFELMSSTSRDVGELWNGESIVRSLGRSSVVQLILMRSEVHDPKTFGLYTLQPALAGNKMSCHVNIQNFFSHHQHLPEYENNPNISLNLHHGTGLKELVAAAITGGILQFGVVVYAEAVTFHPGLRKRIPPYSDEVPDLALAGFVLLAAGNFILTLSLAIVCNIIETSTAEREWLVKEYSRATGSKLRVMWIQREHSVGDQQFGAAILLAKHEWATFLSTGASLVGFILQFQGFRIQSLTRWEGPMVVYAQAVAEAIKLVLNAFIFDGTTFVWVLNLPAQGEILQYRIVIERGNRQSSVTEGDWQCYGLAPALESLLSMWLAHVKGQGRLKARRLRDDFTRWSGKNLAKDNTHVLDDEKYDPILPTGSKVMTLGVRDALQYDQRKGGKSPIYG</sequence>
<dbReference type="InterPro" id="IPR036155">
    <property type="entry name" value="Crypto/Photolyase_N_sf"/>
</dbReference>
<evidence type="ECO:0000256" key="2">
    <source>
        <dbReference type="ARBA" id="ARBA00022630"/>
    </source>
</evidence>
<dbReference type="SUPFAM" id="SSF48173">
    <property type="entry name" value="Cryptochrome/photolyase FAD-binding domain"/>
    <property type="match status" value="1"/>
</dbReference>
<dbReference type="GO" id="GO:0003677">
    <property type="term" value="F:DNA binding"/>
    <property type="evidence" value="ECO:0007669"/>
    <property type="project" value="TreeGrafter"/>
</dbReference>
<protein>
    <recommendedName>
        <fullName evidence="7">Photolyase/cryptochrome alpha/beta domain-containing protein</fullName>
    </recommendedName>
</protein>
<dbReference type="Pfam" id="PF00875">
    <property type="entry name" value="DNA_photolyase"/>
    <property type="match status" value="1"/>
</dbReference>
<dbReference type="EMBL" id="ML976690">
    <property type="protein sequence ID" value="KAF1972050.1"/>
    <property type="molecule type" value="Genomic_DNA"/>
</dbReference>
<dbReference type="PANTHER" id="PTHR11455">
    <property type="entry name" value="CRYPTOCHROME"/>
    <property type="match status" value="1"/>
</dbReference>
<dbReference type="GO" id="GO:0005737">
    <property type="term" value="C:cytoplasm"/>
    <property type="evidence" value="ECO:0007669"/>
    <property type="project" value="TreeGrafter"/>
</dbReference>
<gene>
    <name evidence="8" type="ORF">BU23DRAFT_599966</name>
</gene>
<dbReference type="InterPro" id="IPR005101">
    <property type="entry name" value="Cryptochr/Photolyase_FAD-bd"/>
</dbReference>
<dbReference type="SUPFAM" id="SSF52425">
    <property type="entry name" value="Cryptochrome/photolyase, N-terminal domain"/>
    <property type="match status" value="1"/>
</dbReference>
<dbReference type="InterPro" id="IPR036134">
    <property type="entry name" value="Crypto/Photolyase_FAD-like_sf"/>
</dbReference>
<comment type="similarity">
    <text evidence="1">Belongs to the DNA photolyase class-1 family.</text>
</comment>
<name>A0A6A5V5W9_9PLEO</name>
<dbReference type="Proteomes" id="UP000800036">
    <property type="component" value="Unassembled WGS sequence"/>
</dbReference>
<evidence type="ECO:0000256" key="5">
    <source>
        <dbReference type="SAM" id="MobiDB-lite"/>
    </source>
</evidence>
<feature type="compositionally biased region" description="Polar residues" evidence="5">
    <location>
        <begin position="183"/>
        <end position="195"/>
    </location>
</feature>
<evidence type="ECO:0000256" key="1">
    <source>
        <dbReference type="ARBA" id="ARBA00005862"/>
    </source>
</evidence>
<dbReference type="Pfam" id="PF03441">
    <property type="entry name" value="FAD_binding_7"/>
    <property type="match status" value="1"/>
</dbReference>
<dbReference type="GO" id="GO:0005634">
    <property type="term" value="C:nucleus"/>
    <property type="evidence" value="ECO:0007669"/>
    <property type="project" value="TreeGrafter"/>
</dbReference>
<feature type="region of interest" description="Disordered" evidence="5">
    <location>
        <begin position="572"/>
        <end position="591"/>
    </location>
</feature>
<dbReference type="AlphaFoldDB" id="A0A6A5V5W9"/>
<dbReference type="Gene3D" id="1.25.40.80">
    <property type="match status" value="1"/>
</dbReference>
<comment type="cofactor">
    <cofactor evidence="4">
        <name>FAD</name>
        <dbReference type="ChEBI" id="CHEBI:57692"/>
    </cofactor>
    <text evidence="4">Binds 1 FAD per subunit.</text>
</comment>
<organism evidence="8 9">
    <name type="scientific">Bimuria novae-zelandiae CBS 107.79</name>
    <dbReference type="NCBI Taxonomy" id="1447943"/>
    <lineage>
        <taxon>Eukaryota</taxon>
        <taxon>Fungi</taxon>
        <taxon>Dikarya</taxon>
        <taxon>Ascomycota</taxon>
        <taxon>Pezizomycotina</taxon>
        <taxon>Dothideomycetes</taxon>
        <taxon>Pleosporomycetidae</taxon>
        <taxon>Pleosporales</taxon>
        <taxon>Massarineae</taxon>
        <taxon>Didymosphaeriaceae</taxon>
        <taxon>Bimuria</taxon>
    </lineage>
</organism>
<dbReference type="PANTHER" id="PTHR11455:SF9">
    <property type="entry name" value="CRYPTOCHROME CIRCADIAN CLOCK 5 ISOFORM X1"/>
    <property type="match status" value="1"/>
</dbReference>
<keyword evidence="6" id="KW-0812">Transmembrane</keyword>
<dbReference type="GO" id="GO:0043153">
    <property type="term" value="P:entrainment of circadian clock by photoperiod"/>
    <property type="evidence" value="ECO:0007669"/>
    <property type="project" value="TreeGrafter"/>
</dbReference>
<feature type="region of interest" description="Disordered" evidence="5">
    <location>
        <begin position="169"/>
        <end position="195"/>
    </location>
</feature>